<dbReference type="AlphaFoldDB" id="A0A6S7LN07"/>
<keyword evidence="4" id="KW-1185">Reference proteome</keyword>
<gene>
    <name evidence="3" type="ORF">PACLA_8A056475</name>
</gene>
<sequence length="275" mass="31599">MAFKQHASKRSAQSSNNTSLNTPTKAVQPKISKPNNTPDKTTEEEGGQSNKLDEIHNTLKIMMKKLDKLDVIEGRMKTLEEDLRDVKTSMEYAHAEITDLKTSHEITTTFNKETKARLDKLEKENADLHNGIIDLKARSMRDNLIFYNLPEIEHENTTEMIHQLLEDKLGMKDAKAQVKIDRSHRLGRKRQGNPKPRPIVAKFNYHQDKEFIRRNANKLKGTKIGISEQFPDEIARVRQALYPELKKAKAEGKRARIVKDKLIIEGIVFNPTRPT</sequence>
<evidence type="ECO:0000256" key="1">
    <source>
        <dbReference type="SAM" id="Coils"/>
    </source>
</evidence>
<evidence type="ECO:0000313" key="3">
    <source>
        <dbReference type="EMBL" id="CAB4038992.1"/>
    </source>
</evidence>
<evidence type="ECO:0000313" key="4">
    <source>
        <dbReference type="Proteomes" id="UP001152795"/>
    </source>
</evidence>
<keyword evidence="1" id="KW-0175">Coiled coil</keyword>
<name>A0A6S7LN07_PARCT</name>
<evidence type="ECO:0000256" key="2">
    <source>
        <dbReference type="SAM" id="MobiDB-lite"/>
    </source>
</evidence>
<reference evidence="3" key="1">
    <citation type="submission" date="2020-04" db="EMBL/GenBank/DDBJ databases">
        <authorList>
            <person name="Alioto T."/>
            <person name="Alioto T."/>
            <person name="Gomez Garrido J."/>
        </authorList>
    </citation>
    <scope>NUCLEOTIDE SEQUENCE</scope>
    <source>
        <strain evidence="3">A484AB</strain>
    </source>
</reference>
<proteinExistence type="predicted"/>
<organism evidence="3 4">
    <name type="scientific">Paramuricea clavata</name>
    <name type="common">Red gorgonian</name>
    <name type="synonym">Violescent sea-whip</name>
    <dbReference type="NCBI Taxonomy" id="317549"/>
    <lineage>
        <taxon>Eukaryota</taxon>
        <taxon>Metazoa</taxon>
        <taxon>Cnidaria</taxon>
        <taxon>Anthozoa</taxon>
        <taxon>Octocorallia</taxon>
        <taxon>Malacalcyonacea</taxon>
        <taxon>Plexauridae</taxon>
        <taxon>Paramuricea</taxon>
    </lineage>
</organism>
<protein>
    <submittedName>
        <fullName evidence="3">Uncharacterized protein</fullName>
    </submittedName>
</protein>
<feature type="coiled-coil region" evidence="1">
    <location>
        <begin position="62"/>
        <end position="138"/>
    </location>
</feature>
<dbReference type="Gene3D" id="3.30.70.1820">
    <property type="entry name" value="L1 transposable element, RRM domain"/>
    <property type="match status" value="1"/>
</dbReference>
<accession>A0A6S7LN07</accession>
<dbReference type="OrthoDB" id="7481777at2759"/>
<comment type="caution">
    <text evidence="3">The sequence shown here is derived from an EMBL/GenBank/DDBJ whole genome shotgun (WGS) entry which is preliminary data.</text>
</comment>
<dbReference type="EMBL" id="CACRXK020024832">
    <property type="protein sequence ID" value="CAB4038992.1"/>
    <property type="molecule type" value="Genomic_DNA"/>
</dbReference>
<feature type="region of interest" description="Disordered" evidence="2">
    <location>
        <begin position="1"/>
        <end position="54"/>
    </location>
</feature>
<dbReference type="Proteomes" id="UP001152795">
    <property type="component" value="Unassembled WGS sequence"/>
</dbReference>
<dbReference type="InterPro" id="IPR004244">
    <property type="entry name" value="Transposase_22"/>
</dbReference>
<dbReference type="PANTHER" id="PTHR11505">
    <property type="entry name" value="L1 TRANSPOSABLE ELEMENT-RELATED"/>
    <property type="match status" value="1"/>
</dbReference>
<feature type="compositionally biased region" description="Polar residues" evidence="2">
    <location>
        <begin position="10"/>
        <end position="25"/>
    </location>
</feature>